<organism evidence="1 2">
    <name type="scientific">Halobacillus litoralis</name>
    <dbReference type="NCBI Taxonomy" id="45668"/>
    <lineage>
        <taxon>Bacteria</taxon>
        <taxon>Bacillati</taxon>
        <taxon>Bacillota</taxon>
        <taxon>Bacilli</taxon>
        <taxon>Bacillales</taxon>
        <taxon>Bacillaceae</taxon>
        <taxon>Halobacillus</taxon>
    </lineage>
</organism>
<proteinExistence type="predicted"/>
<name>A0A845DXD8_9BACI</name>
<dbReference type="Pfam" id="PF21983">
    <property type="entry name" value="NikA-like"/>
    <property type="match status" value="1"/>
</dbReference>
<accession>A0A845DXD8</accession>
<protein>
    <submittedName>
        <fullName evidence="1">Plasmid mobilization relaxosome protein MobC</fullName>
    </submittedName>
</protein>
<dbReference type="InterPro" id="IPR053842">
    <property type="entry name" value="NikA-like"/>
</dbReference>
<dbReference type="EMBL" id="WMET01000012">
    <property type="protein sequence ID" value="MYL22046.1"/>
    <property type="molecule type" value="Genomic_DNA"/>
</dbReference>
<sequence>MEENRNENRQIKFRVSDDEFERLEQMAKNVQMSVPSFAKKKAQGARMRPPKIDREGAFEMARELRAIGNNVNQISRRANQGHTIPAEELKEVQKELQAIWQQFNSAIQK</sequence>
<reference evidence="1 2" key="1">
    <citation type="submission" date="2019-11" db="EMBL/GenBank/DDBJ databases">
        <title>Genome sequences of 17 halophilic strains isolated from different environments.</title>
        <authorList>
            <person name="Furrow R.E."/>
        </authorList>
    </citation>
    <scope>NUCLEOTIDE SEQUENCE [LARGE SCALE GENOMIC DNA]</scope>
    <source>
        <strain evidence="1 2">22511_23_Filter</strain>
    </source>
</reference>
<comment type="caution">
    <text evidence="1">The sequence shown here is derived from an EMBL/GenBank/DDBJ whole genome shotgun (WGS) entry which is preliminary data.</text>
</comment>
<dbReference type="RefSeq" id="WP_160839962.1">
    <property type="nucleotide sequence ID" value="NZ_WMET01000012.1"/>
</dbReference>
<dbReference type="Proteomes" id="UP000460949">
    <property type="component" value="Unassembled WGS sequence"/>
</dbReference>
<dbReference type="OrthoDB" id="2339796at2"/>
<evidence type="ECO:0000313" key="2">
    <source>
        <dbReference type="Proteomes" id="UP000460949"/>
    </source>
</evidence>
<dbReference type="AlphaFoldDB" id="A0A845DXD8"/>
<evidence type="ECO:0000313" key="1">
    <source>
        <dbReference type="EMBL" id="MYL22046.1"/>
    </source>
</evidence>
<gene>
    <name evidence="1" type="primary">mobC</name>
    <name evidence="1" type="ORF">GLW04_19410</name>
</gene>